<sequence length="445" mass="50615">MQDHPTPPGEPARGDDTPTNRTSDSLEWAAGAPRPEQHPSSDTTSQGPFTTCLKLPYSRYPRDPDIRVIQPTNWFDWVLRPWTAFRSEPEINPGEQLVVIDPDIHTIVTHEHLAQAHRDRVDLRNAKRSLKEKLGECDKIREHWQAAVNELSDLKSSKQIFMVDDAEITAKWKQLQYSIKNLTRAYLKATIPSKQLTAGQSELLESVNPLYQAFISTKGQVHLLFQSLVWMHIHRGIFSNPTVVWGRKIPAAINALFAAKNSMFYSCTLNTFTLLSIILVPEKEYHEWRAHTNEILQQCHGIDIETQTRLSHEMYSTISQFIPRVLLSYSTHVGIIQRSMAGIINKAIELAVIFNQSRCVYEVKMVAHGERFSPRTMEYNEEYNTPGVDLMISAGLIKYGNSKGEDYDQRLVLVKSLVCPFVADDGESLDEESSGSSCDEEMDEE</sequence>
<name>A0A1W2TM51_ROSNE</name>
<dbReference type="OMA" id="RSEPEIN"/>
<reference evidence="2" key="1">
    <citation type="submission" date="2016-03" db="EMBL/GenBank/DDBJ databases">
        <title>Draft genome sequence of Rosellinia necatrix.</title>
        <authorList>
            <person name="Kanematsu S."/>
        </authorList>
    </citation>
    <scope>NUCLEOTIDE SEQUENCE [LARGE SCALE GENOMIC DNA]</scope>
    <source>
        <strain evidence="2">W97</strain>
    </source>
</reference>
<proteinExistence type="predicted"/>
<protein>
    <submittedName>
        <fullName evidence="2">Uncharacterized protein</fullName>
    </submittedName>
</protein>
<dbReference type="OrthoDB" id="5213630at2759"/>
<feature type="compositionally biased region" description="Polar residues" evidence="1">
    <location>
        <begin position="38"/>
        <end position="49"/>
    </location>
</feature>
<gene>
    <name evidence="2" type="ORF">SAMD00023353_4000410</name>
</gene>
<keyword evidence="3" id="KW-1185">Reference proteome</keyword>
<dbReference type="STRING" id="77044.A0A1W2TM51"/>
<evidence type="ECO:0000313" key="2">
    <source>
        <dbReference type="EMBL" id="GAP89409.2"/>
    </source>
</evidence>
<evidence type="ECO:0000256" key="1">
    <source>
        <dbReference type="SAM" id="MobiDB-lite"/>
    </source>
</evidence>
<feature type="region of interest" description="Disordered" evidence="1">
    <location>
        <begin position="1"/>
        <end position="50"/>
    </location>
</feature>
<feature type="region of interest" description="Disordered" evidence="1">
    <location>
        <begin position="426"/>
        <end position="445"/>
    </location>
</feature>
<dbReference type="AlphaFoldDB" id="A0A1W2TM51"/>
<evidence type="ECO:0000313" key="3">
    <source>
        <dbReference type="Proteomes" id="UP000054516"/>
    </source>
</evidence>
<organism evidence="2">
    <name type="scientific">Rosellinia necatrix</name>
    <name type="common">White root-rot fungus</name>
    <dbReference type="NCBI Taxonomy" id="77044"/>
    <lineage>
        <taxon>Eukaryota</taxon>
        <taxon>Fungi</taxon>
        <taxon>Dikarya</taxon>
        <taxon>Ascomycota</taxon>
        <taxon>Pezizomycotina</taxon>
        <taxon>Sordariomycetes</taxon>
        <taxon>Xylariomycetidae</taxon>
        <taxon>Xylariales</taxon>
        <taxon>Xylariaceae</taxon>
        <taxon>Rosellinia</taxon>
    </lineage>
</organism>
<dbReference type="Proteomes" id="UP000054516">
    <property type="component" value="Unassembled WGS sequence"/>
</dbReference>
<accession>A0A1W2TM51</accession>
<feature type="compositionally biased region" description="Pro residues" evidence="1">
    <location>
        <begin position="1"/>
        <end position="10"/>
    </location>
</feature>
<dbReference type="EMBL" id="DF977485">
    <property type="protein sequence ID" value="GAP89409.2"/>
    <property type="molecule type" value="Genomic_DNA"/>
</dbReference>